<evidence type="ECO:0000313" key="3">
    <source>
        <dbReference type="Proteomes" id="UP000282106"/>
    </source>
</evidence>
<dbReference type="InterPro" id="IPR036282">
    <property type="entry name" value="Glutathione-S-Trfase_C_sf"/>
</dbReference>
<evidence type="ECO:0000259" key="1">
    <source>
        <dbReference type="Pfam" id="PF13417"/>
    </source>
</evidence>
<dbReference type="SUPFAM" id="SSF47616">
    <property type="entry name" value="GST C-terminal domain-like"/>
    <property type="match status" value="1"/>
</dbReference>
<organism evidence="2 3">
    <name type="scientific">Stagnimonas aquatica</name>
    <dbReference type="NCBI Taxonomy" id="2689987"/>
    <lineage>
        <taxon>Bacteria</taxon>
        <taxon>Pseudomonadati</taxon>
        <taxon>Pseudomonadota</taxon>
        <taxon>Gammaproteobacteria</taxon>
        <taxon>Nevskiales</taxon>
        <taxon>Nevskiaceae</taxon>
        <taxon>Stagnimonas</taxon>
    </lineage>
</organism>
<protein>
    <submittedName>
        <fullName evidence="2">Glutathione S-transferase</fullName>
    </submittedName>
</protein>
<dbReference type="Pfam" id="PF13410">
    <property type="entry name" value="GST_C_2"/>
    <property type="match status" value="1"/>
</dbReference>
<keyword evidence="3" id="KW-1185">Reference proteome</keyword>
<sequence>MTLEPYRLIGANPSPYSRKLRAILRYRRLPHLWKVGSADTLPEVAHVRPKLVPMLRAPEESEWRVDSTPLAYWLEERHPGERSIIPDDPAQAFLCHLIEDFADEWVSKQMFHYRWFEDATALWAAQWIVRDSLPKAHGPALTQAAKFFHDRQRSRMAMVGCTPANAPLIEASYQRLLDLLGPAVSASRFLFGSRPSLADFALYGQLAQLSLDPWPQRVCRERAPAVEAWVITLDDAAGIDGEWKPELLASTRAGLLEMIGAEYLPFLSANQQALAAGRSELVANIRGQEFRQAPFGYQEKCRAELLRRWALLPAESRQALRPVLEAAACVDWFERQSEG</sequence>
<gene>
    <name evidence="2" type="ORF">ED208_15860</name>
</gene>
<dbReference type="SUPFAM" id="SSF52833">
    <property type="entry name" value="Thioredoxin-like"/>
    <property type="match status" value="1"/>
</dbReference>
<dbReference type="InParanoid" id="A0A3N0V134"/>
<keyword evidence="2" id="KW-0808">Transferase</keyword>
<proteinExistence type="predicted"/>
<evidence type="ECO:0000313" key="2">
    <source>
        <dbReference type="EMBL" id="ROH86507.1"/>
    </source>
</evidence>
<dbReference type="Gene3D" id="3.40.30.10">
    <property type="entry name" value="Glutaredoxin"/>
    <property type="match status" value="1"/>
</dbReference>
<name>A0A3N0V134_9GAMM</name>
<feature type="domain" description="GST N-terminal" evidence="1">
    <location>
        <begin position="8"/>
        <end position="81"/>
    </location>
</feature>
<dbReference type="GO" id="GO:0016740">
    <property type="term" value="F:transferase activity"/>
    <property type="evidence" value="ECO:0007669"/>
    <property type="project" value="UniProtKB-KW"/>
</dbReference>
<comment type="caution">
    <text evidence="2">The sequence shown here is derived from an EMBL/GenBank/DDBJ whole genome shotgun (WGS) entry which is preliminary data.</text>
</comment>
<dbReference type="RefSeq" id="WP_123212902.1">
    <property type="nucleotide sequence ID" value="NZ_RJVO01000009.1"/>
</dbReference>
<dbReference type="Proteomes" id="UP000282106">
    <property type="component" value="Unassembled WGS sequence"/>
</dbReference>
<dbReference type="AlphaFoldDB" id="A0A3N0V134"/>
<accession>A0A3N0V134</accession>
<dbReference type="EMBL" id="RJVO01000009">
    <property type="protein sequence ID" value="ROH86507.1"/>
    <property type="molecule type" value="Genomic_DNA"/>
</dbReference>
<dbReference type="InterPro" id="IPR004045">
    <property type="entry name" value="Glutathione_S-Trfase_N"/>
</dbReference>
<dbReference type="Gene3D" id="1.20.1050.10">
    <property type="match status" value="1"/>
</dbReference>
<dbReference type="Pfam" id="PF13417">
    <property type="entry name" value="GST_N_3"/>
    <property type="match status" value="1"/>
</dbReference>
<reference evidence="2 3" key="1">
    <citation type="submission" date="2018-10" db="EMBL/GenBank/DDBJ databases">
        <authorList>
            <person name="Chen W.-M."/>
        </authorList>
    </citation>
    <scope>NUCLEOTIDE SEQUENCE [LARGE SCALE GENOMIC DNA]</scope>
    <source>
        <strain evidence="2 3">THS-13</strain>
    </source>
</reference>
<dbReference type="InterPro" id="IPR036249">
    <property type="entry name" value="Thioredoxin-like_sf"/>
</dbReference>